<evidence type="ECO:0000313" key="8">
    <source>
        <dbReference type="EMBL" id="KAK1738880.1"/>
    </source>
</evidence>
<accession>A0AAD8Y4A3</accession>
<organism evidence="8 9">
    <name type="scientific">Skeletonema marinoi</name>
    <dbReference type="NCBI Taxonomy" id="267567"/>
    <lineage>
        <taxon>Eukaryota</taxon>
        <taxon>Sar</taxon>
        <taxon>Stramenopiles</taxon>
        <taxon>Ochrophyta</taxon>
        <taxon>Bacillariophyta</taxon>
        <taxon>Coscinodiscophyceae</taxon>
        <taxon>Thalassiosirophycidae</taxon>
        <taxon>Thalassiosirales</taxon>
        <taxon>Skeletonemataceae</taxon>
        <taxon>Skeletonema</taxon>
        <taxon>Skeletonema marinoi-dohrnii complex</taxon>
    </lineage>
</organism>
<evidence type="ECO:0000256" key="5">
    <source>
        <dbReference type="ARBA" id="ARBA00022989"/>
    </source>
</evidence>
<dbReference type="Proteomes" id="UP001224775">
    <property type="component" value="Unassembled WGS sequence"/>
</dbReference>
<gene>
    <name evidence="8" type="ORF">QTG54_010196</name>
</gene>
<dbReference type="GO" id="GO:0005789">
    <property type="term" value="C:endoplasmic reticulum membrane"/>
    <property type="evidence" value="ECO:0007669"/>
    <property type="project" value="UniProtKB-SubCell"/>
</dbReference>
<keyword evidence="6 7" id="KW-0472">Membrane</keyword>
<keyword evidence="3 7" id="KW-0812">Transmembrane</keyword>
<comment type="subcellular location">
    <subcellularLocation>
        <location evidence="1">Endoplasmic reticulum membrane</location>
        <topology evidence="1">Single-pass membrane protein</topology>
    </subcellularLocation>
</comment>
<evidence type="ECO:0000256" key="1">
    <source>
        <dbReference type="ARBA" id="ARBA00004389"/>
    </source>
</evidence>
<comment type="similarity">
    <text evidence="2">Belongs to the RAMP4 family.</text>
</comment>
<dbReference type="AlphaFoldDB" id="A0AAD8Y4A3"/>
<dbReference type="EMBL" id="JATAAI010000019">
    <property type="protein sequence ID" value="KAK1738880.1"/>
    <property type="molecule type" value="Genomic_DNA"/>
</dbReference>
<evidence type="ECO:0000256" key="2">
    <source>
        <dbReference type="ARBA" id="ARBA00005500"/>
    </source>
</evidence>
<dbReference type="Pfam" id="PF06624">
    <property type="entry name" value="RAMP4"/>
    <property type="match status" value="1"/>
</dbReference>
<sequence length="88" mass="9559">MGKAAEHTDDPAISKGLIAFFMFVVIGSSIVQILRMFQTSVPNLRCLVLPPREQEEGSGGATSLEYIFFILSCSHNNHNSGRMSGGRS</sequence>
<comment type="caution">
    <text evidence="8">The sequence shown here is derived from an EMBL/GenBank/DDBJ whole genome shotgun (WGS) entry which is preliminary data.</text>
</comment>
<evidence type="ECO:0000256" key="6">
    <source>
        <dbReference type="ARBA" id="ARBA00023136"/>
    </source>
</evidence>
<feature type="transmembrane region" description="Helical" evidence="7">
    <location>
        <begin position="12"/>
        <end position="34"/>
    </location>
</feature>
<evidence type="ECO:0000256" key="7">
    <source>
        <dbReference type="SAM" id="Phobius"/>
    </source>
</evidence>
<dbReference type="InterPro" id="IPR010580">
    <property type="entry name" value="ER_stress-assoc"/>
</dbReference>
<evidence type="ECO:0000256" key="4">
    <source>
        <dbReference type="ARBA" id="ARBA00022824"/>
    </source>
</evidence>
<name>A0AAD8Y4A3_9STRA</name>
<evidence type="ECO:0000313" key="9">
    <source>
        <dbReference type="Proteomes" id="UP001224775"/>
    </source>
</evidence>
<keyword evidence="5 7" id="KW-1133">Transmembrane helix</keyword>
<keyword evidence="4" id="KW-0256">Endoplasmic reticulum</keyword>
<protein>
    <submittedName>
        <fullName evidence="8">Uncharacterized protein</fullName>
    </submittedName>
</protein>
<proteinExistence type="inferred from homology"/>
<reference evidence="8" key="1">
    <citation type="submission" date="2023-06" db="EMBL/GenBank/DDBJ databases">
        <title>Survivors Of The Sea: Transcriptome response of Skeletonema marinoi to long-term dormancy.</title>
        <authorList>
            <person name="Pinder M.I.M."/>
            <person name="Kourtchenko O."/>
            <person name="Robertson E.K."/>
            <person name="Larsson T."/>
            <person name="Maumus F."/>
            <person name="Osuna-Cruz C.M."/>
            <person name="Vancaester E."/>
            <person name="Stenow R."/>
            <person name="Vandepoele K."/>
            <person name="Ploug H."/>
            <person name="Bruchert V."/>
            <person name="Godhe A."/>
            <person name="Topel M."/>
        </authorList>
    </citation>
    <scope>NUCLEOTIDE SEQUENCE</scope>
    <source>
        <strain evidence="8">R05AC</strain>
    </source>
</reference>
<evidence type="ECO:0000256" key="3">
    <source>
        <dbReference type="ARBA" id="ARBA00022692"/>
    </source>
</evidence>
<keyword evidence="9" id="KW-1185">Reference proteome</keyword>